<feature type="compositionally biased region" description="Polar residues" evidence="1">
    <location>
        <begin position="111"/>
        <end position="121"/>
    </location>
</feature>
<keyword evidence="5" id="KW-1185">Reference proteome</keyword>
<keyword evidence="2" id="KW-1133">Transmembrane helix</keyword>
<dbReference type="AlphaFoldDB" id="A0A9P5YFK9"/>
<sequence length="368" mass="39924">MFTPPPSPLPFKSKNDKPRTIVVDTELLAGSSKPSPTFVSPHEKKRAIGRRTIWTVLAVPLVIILITASTRYFTHPVAFDIFSQDPAWHSLVTTTGIWTPHKRHPAPEPQKSGSPTPTTLVNAPLPTIPTNAILPTPFPQPFDSDITQNFSSISCFSFFSNMTNAPAFRSCRPFSMLQQSSSDFINAQTNATLLNSIVWGTCNTNTEKDQCVSNMGWFASTLKTACAKDLADNNAKAVDTLQSLQAYSMMRDAGCLPDPTTNTYCYLSAANNPSPSDSYFYQLPLGHKIPPTSTPTCSACTKSLMTIYSTALEDPEVSSKLDGLRKTYPSAAQMAVNQCGAGYAQLIDTSGALSSLRQGRTLPSSHVN</sequence>
<dbReference type="PANTHER" id="PTHR39460:SF1">
    <property type="entry name" value="C6 TRANSCRIPTION FACTOR"/>
    <property type="match status" value="1"/>
</dbReference>
<feature type="transmembrane region" description="Helical" evidence="2">
    <location>
        <begin position="53"/>
        <end position="73"/>
    </location>
</feature>
<dbReference type="Pfam" id="PF24855">
    <property type="entry name" value="DUF7729"/>
    <property type="match status" value="1"/>
</dbReference>
<evidence type="ECO:0000259" key="3">
    <source>
        <dbReference type="Pfam" id="PF24855"/>
    </source>
</evidence>
<dbReference type="EMBL" id="MU150235">
    <property type="protein sequence ID" value="KAF9467744.1"/>
    <property type="molecule type" value="Genomic_DNA"/>
</dbReference>
<keyword evidence="2" id="KW-0812">Transmembrane</keyword>
<dbReference type="OrthoDB" id="2564812at2759"/>
<name>A0A9P5YFK9_9AGAR</name>
<evidence type="ECO:0000256" key="1">
    <source>
        <dbReference type="SAM" id="MobiDB-lite"/>
    </source>
</evidence>
<evidence type="ECO:0000313" key="4">
    <source>
        <dbReference type="EMBL" id="KAF9467744.1"/>
    </source>
</evidence>
<evidence type="ECO:0000256" key="2">
    <source>
        <dbReference type="SAM" id="Phobius"/>
    </source>
</evidence>
<feature type="domain" description="DUF7729" evidence="3">
    <location>
        <begin position="137"/>
        <end position="345"/>
    </location>
</feature>
<evidence type="ECO:0000313" key="5">
    <source>
        <dbReference type="Proteomes" id="UP000807353"/>
    </source>
</evidence>
<accession>A0A9P5YFK9</accession>
<dbReference type="InterPro" id="IPR056146">
    <property type="entry name" value="DUF7729"/>
</dbReference>
<organism evidence="4 5">
    <name type="scientific">Collybia nuda</name>
    <dbReference type="NCBI Taxonomy" id="64659"/>
    <lineage>
        <taxon>Eukaryota</taxon>
        <taxon>Fungi</taxon>
        <taxon>Dikarya</taxon>
        <taxon>Basidiomycota</taxon>
        <taxon>Agaricomycotina</taxon>
        <taxon>Agaricomycetes</taxon>
        <taxon>Agaricomycetidae</taxon>
        <taxon>Agaricales</taxon>
        <taxon>Tricholomatineae</taxon>
        <taxon>Clitocybaceae</taxon>
        <taxon>Collybia</taxon>
    </lineage>
</organism>
<dbReference type="PANTHER" id="PTHR39460">
    <property type="entry name" value="EXPRESSED PROTEIN"/>
    <property type="match status" value="1"/>
</dbReference>
<protein>
    <recommendedName>
        <fullName evidence="3">DUF7729 domain-containing protein</fullName>
    </recommendedName>
</protein>
<dbReference type="Proteomes" id="UP000807353">
    <property type="component" value="Unassembled WGS sequence"/>
</dbReference>
<gene>
    <name evidence="4" type="ORF">BDZ94DRAFT_1287463</name>
</gene>
<comment type="caution">
    <text evidence="4">The sequence shown here is derived from an EMBL/GenBank/DDBJ whole genome shotgun (WGS) entry which is preliminary data.</text>
</comment>
<proteinExistence type="predicted"/>
<reference evidence="4" key="1">
    <citation type="submission" date="2020-11" db="EMBL/GenBank/DDBJ databases">
        <authorList>
            <consortium name="DOE Joint Genome Institute"/>
            <person name="Ahrendt S."/>
            <person name="Riley R."/>
            <person name="Andreopoulos W."/>
            <person name="Labutti K."/>
            <person name="Pangilinan J."/>
            <person name="Ruiz-Duenas F.J."/>
            <person name="Barrasa J.M."/>
            <person name="Sanchez-Garcia M."/>
            <person name="Camarero S."/>
            <person name="Miyauchi S."/>
            <person name="Serrano A."/>
            <person name="Linde D."/>
            <person name="Babiker R."/>
            <person name="Drula E."/>
            <person name="Ayuso-Fernandez I."/>
            <person name="Pacheco R."/>
            <person name="Padilla G."/>
            <person name="Ferreira P."/>
            <person name="Barriuso J."/>
            <person name="Kellner H."/>
            <person name="Castanera R."/>
            <person name="Alfaro M."/>
            <person name="Ramirez L."/>
            <person name="Pisabarro A.G."/>
            <person name="Kuo A."/>
            <person name="Tritt A."/>
            <person name="Lipzen A."/>
            <person name="He G."/>
            <person name="Yan M."/>
            <person name="Ng V."/>
            <person name="Cullen D."/>
            <person name="Martin F."/>
            <person name="Rosso M.-N."/>
            <person name="Henrissat B."/>
            <person name="Hibbett D."/>
            <person name="Martinez A.T."/>
            <person name="Grigoriev I.V."/>
        </authorList>
    </citation>
    <scope>NUCLEOTIDE SEQUENCE</scope>
    <source>
        <strain evidence="4">CBS 247.69</strain>
    </source>
</reference>
<feature type="region of interest" description="Disordered" evidence="1">
    <location>
        <begin position="99"/>
        <end position="122"/>
    </location>
</feature>
<keyword evidence="2" id="KW-0472">Membrane</keyword>